<keyword evidence="2" id="KW-1185">Reference proteome</keyword>
<evidence type="ECO:0000313" key="2">
    <source>
        <dbReference type="Proteomes" id="UP000706333"/>
    </source>
</evidence>
<dbReference type="Pfam" id="PF11011">
    <property type="entry name" value="DUF2849"/>
    <property type="match status" value="1"/>
</dbReference>
<comment type="caution">
    <text evidence="1">The sequence shown here is derived from an EMBL/GenBank/DDBJ whole genome shotgun (WGS) entry which is preliminary data.</text>
</comment>
<evidence type="ECO:0008006" key="3">
    <source>
        <dbReference type="Google" id="ProtNLM"/>
    </source>
</evidence>
<proteinExistence type="predicted"/>
<evidence type="ECO:0000313" key="1">
    <source>
        <dbReference type="EMBL" id="MBK5928287.1"/>
    </source>
</evidence>
<gene>
    <name evidence="1" type="ORF">CCR87_13250</name>
</gene>
<reference evidence="1" key="2">
    <citation type="journal article" date="2020" name="Microorganisms">
        <title>Osmotic Adaptation and Compatible Solute Biosynthesis of Phototrophic Bacteria as Revealed from Genome Analyses.</title>
        <authorList>
            <person name="Imhoff J.F."/>
            <person name="Rahn T."/>
            <person name="Kunzel S."/>
            <person name="Keller A."/>
            <person name="Neulinger S.C."/>
        </authorList>
    </citation>
    <scope>NUCLEOTIDE SEQUENCE</scope>
    <source>
        <strain evidence="1">LMG 28126</strain>
    </source>
</reference>
<organism evidence="1 2">
    <name type="scientific">Rhodobaculum claviforme</name>
    <dbReference type="NCBI Taxonomy" id="1549854"/>
    <lineage>
        <taxon>Bacteria</taxon>
        <taxon>Pseudomonadati</taxon>
        <taxon>Pseudomonadota</taxon>
        <taxon>Alphaproteobacteria</taxon>
        <taxon>Rhodobacterales</taxon>
        <taxon>Paracoccaceae</taxon>
        <taxon>Rhodobaculum</taxon>
    </lineage>
</organism>
<dbReference type="EMBL" id="NHSD01000298">
    <property type="protein sequence ID" value="MBK5928287.1"/>
    <property type="molecule type" value="Genomic_DNA"/>
</dbReference>
<dbReference type="InterPro" id="IPR021270">
    <property type="entry name" value="DUF2849"/>
</dbReference>
<name>A0A934TN52_9RHOB</name>
<dbReference type="Proteomes" id="UP000706333">
    <property type="component" value="Unassembled WGS sequence"/>
</dbReference>
<dbReference type="AlphaFoldDB" id="A0A934TN52"/>
<dbReference type="RefSeq" id="WP_201158042.1">
    <property type="nucleotide sequence ID" value="NZ_NHSD01000298.1"/>
</dbReference>
<reference evidence="1" key="1">
    <citation type="submission" date="2017-05" db="EMBL/GenBank/DDBJ databases">
        <authorList>
            <person name="Imhoff J.F."/>
            <person name="Rahn T."/>
            <person name="Kuenzel S."/>
            <person name="Neulinger S.C."/>
        </authorList>
    </citation>
    <scope>NUCLEOTIDE SEQUENCE</scope>
    <source>
        <strain evidence="1">LMG 28126</strain>
    </source>
</reference>
<accession>A0A934TN52</accession>
<sequence>MARTHPRIISANDLLIGDVVYLTAAGGWTRDLAAAAVARDDAAAQALLAQAEAQPHLAVGPYLADVALDGPAPRPLHYREVFRTRGPSNRPDLGRQAEGL</sequence>
<protein>
    <recommendedName>
        <fullName evidence="3">DUF2849 domain-containing protein</fullName>
    </recommendedName>
</protein>